<evidence type="ECO:0000259" key="1">
    <source>
        <dbReference type="Pfam" id="PF23189"/>
    </source>
</evidence>
<evidence type="ECO:0000313" key="2">
    <source>
        <dbReference type="EMBL" id="KAK4438596.1"/>
    </source>
</evidence>
<dbReference type="PANTHER" id="PTHR31862">
    <property type="entry name" value="UPF0261 DOMAIN PROTEIN (AFU_ORTHOLOGUE AFUA_1G10120)"/>
    <property type="match status" value="1"/>
</dbReference>
<dbReference type="Proteomes" id="UP001293254">
    <property type="component" value="Unassembled WGS sequence"/>
</dbReference>
<keyword evidence="3" id="KW-1185">Reference proteome</keyword>
<dbReference type="InterPro" id="IPR051353">
    <property type="entry name" value="Tobamovirus_resist_UPF0261"/>
</dbReference>
<organism evidence="2 3">
    <name type="scientific">Sesamum alatum</name>
    <dbReference type="NCBI Taxonomy" id="300844"/>
    <lineage>
        <taxon>Eukaryota</taxon>
        <taxon>Viridiplantae</taxon>
        <taxon>Streptophyta</taxon>
        <taxon>Embryophyta</taxon>
        <taxon>Tracheophyta</taxon>
        <taxon>Spermatophyta</taxon>
        <taxon>Magnoliopsida</taxon>
        <taxon>eudicotyledons</taxon>
        <taxon>Gunneridae</taxon>
        <taxon>Pentapetalae</taxon>
        <taxon>asterids</taxon>
        <taxon>lamiids</taxon>
        <taxon>Lamiales</taxon>
        <taxon>Pedaliaceae</taxon>
        <taxon>Sesamum</taxon>
    </lineage>
</organism>
<sequence length="122" mass="13900">MACDNSRFDVVLEKKIPLVLCIGALDMVNFGPKDTIPPNFQQRKLYKRNEQVTIMRTTMDENKKFVAFILEKLNNSSFKVCVCLPKEGVSALDAPDKSFYDPTVTGPLIDELQRLTETNKDR</sequence>
<proteinExistence type="predicted"/>
<evidence type="ECO:0000313" key="3">
    <source>
        <dbReference type="Proteomes" id="UP001293254"/>
    </source>
</evidence>
<gene>
    <name evidence="2" type="ORF">Salat_0194100</name>
</gene>
<dbReference type="Pfam" id="PF23189">
    <property type="entry name" value="UPF0261_C"/>
    <property type="match status" value="1"/>
</dbReference>
<dbReference type="EMBL" id="JACGWO010000001">
    <property type="protein sequence ID" value="KAK4438596.1"/>
    <property type="molecule type" value="Genomic_DNA"/>
</dbReference>
<feature type="domain" description="UPF0261" evidence="1">
    <location>
        <begin position="1"/>
        <end position="119"/>
    </location>
</feature>
<reference evidence="2" key="1">
    <citation type="submission" date="2020-06" db="EMBL/GenBank/DDBJ databases">
        <authorList>
            <person name="Li T."/>
            <person name="Hu X."/>
            <person name="Zhang T."/>
            <person name="Song X."/>
            <person name="Zhang H."/>
            <person name="Dai N."/>
            <person name="Sheng W."/>
            <person name="Hou X."/>
            <person name="Wei L."/>
        </authorList>
    </citation>
    <scope>NUCLEOTIDE SEQUENCE</scope>
    <source>
        <strain evidence="2">3651</strain>
        <tissue evidence="2">Leaf</tissue>
    </source>
</reference>
<protein>
    <submittedName>
        <fullName evidence="2">ToMV resistance protein Tm-1</fullName>
    </submittedName>
</protein>
<comment type="caution">
    <text evidence="2">The sequence shown here is derived from an EMBL/GenBank/DDBJ whole genome shotgun (WGS) entry which is preliminary data.</text>
</comment>
<name>A0AAE1YYF1_9LAMI</name>
<dbReference type="AlphaFoldDB" id="A0AAE1YYF1"/>
<reference evidence="2" key="2">
    <citation type="journal article" date="2024" name="Plant">
        <title>Genomic evolution and insights into agronomic trait innovations of Sesamum species.</title>
        <authorList>
            <person name="Miao H."/>
            <person name="Wang L."/>
            <person name="Qu L."/>
            <person name="Liu H."/>
            <person name="Sun Y."/>
            <person name="Le M."/>
            <person name="Wang Q."/>
            <person name="Wei S."/>
            <person name="Zheng Y."/>
            <person name="Lin W."/>
            <person name="Duan Y."/>
            <person name="Cao H."/>
            <person name="Xiong S."/>
            <person name="Wang X."/>
            <person name="Wei L."/>
            <person name="Li C."/>
            <person name="Ma Q."/>
            <person name="Ju M."/>
            <person name="Zhao R."/>
            <person name="Li G."/>
            <person name="Mu C."/>
            <person name="Tian Q."/>
            <person name="Mei H."/>
            <person name="Zhang T."/>
            <person name="Gao T."/>
            <person name="Zhang H."/>
        </authorList>
    </citation>
    <scope>NUCLEOTIDE SEQUENCE</scope>
    <source>
        <strain evidence="2">3651</strain>
    </source>
</reference>
<dbReference type="Gene3D" id="3.40.50.12030">
    <property type="entry name" value="Uncharacterised protein family UPF0261, NC domain"/>
    <property type="match status" value="1"/>
</dbReference>
<dbReference type="PANTHER" id="PTHR31862:SF1">
    <property type="entry name" value="UPF0261 DOMAIN PROTEIN (AFU_ORTHOLOGUE AFUA_1G10120)"/>
    <property type="match status" value="1"/>
</dbReference>
<dbReference type="InterPro" id="IPR056778">
    <property type="entry name" value="UPF0261_C"/>
</dbReference>
<accession>A0AAE1YYF1</accession>